<evidence type="ECO:0000256" key="5">
    <source>
        <dbReference type="ARBA" id="ARBA00022747"/>
    </source>
</evidence>
<dbReference type="PANTHER" id="PTHR33841">
    <property type="entry name" value="DNA METHYLTRANSFERASE YEEA-RELATED"/>
    <property type="match status" value="1"/>
</dbReference>
<evidence type="ECO:0000259" key="8">
    <source>
        <dbReference type="Pfam" id="PF07669"/>
    </source>
</evidence>
<evidence type="ECO:0000256" key="2">
    <source>
        <dbReference type="ARBA" id="ARBA00022603"/>
    </source>
</evidence>
<evidence type="ECO:0000259" key="9">
    <source>
        <dbReference type="Pfam" id="PF12950"/>
    </source>
</evidence>
<feature type="domain" description="DUF7149" evidence="10">
    <location>
        <begin position="253"/>
        <end position="375"/>
    </location>
</feature>
<dbReference type="InterPro" id="IPR056716">
    <property type="entry name" value="DUF7814"/>
</dbReference>
<dbReference type="InterPro" id="IPR050953">
    <property type="entry name" value="N4_N6_ade-DNA_methylase"/>
</dbReference>
<evidence type="ECO:0000256" key="7">
    <source>
        <dbReference type="ARBA" id="ARBA00047942"/>
    </source>
</evidence>
<keyword evidence="3" id="KW-0808">Transferase</keyword>
<dbReference type="PANTHER" id="PTHR33841:SF1">
    <property type="entry name" value="DNA METHYLTRANSFERASE A"/>
    <property type="match status" value="1"/>
</dbReference>
<dbReference type="Pfam" id="PF07669">
    <property type="entry name" value="Eco57I"/>
    <property type="match status" value="1"/>
</dbReference>
<dbReference type="EC" id="2.1.1.72" evidence="1"/>
<dbReference type="InterPro" id="IPR025931">
    <property type="entry name" value="TaqI_C"/>
</dbReference>
<evidence type="ECO:0000256" key="1">
    <source>
        <dbReference type="ARBA" id="ARBA00011900"/>
    </source>
</evidence>
<comment type="catalytic activity">
    <reaction evidence="7">
        <text>a 2'-deoxyadenosine in DNA + S-adenosyl-L-methionine = an N(6)-methyl-2'-deoxyadenosine in DNA + S-adenosyl-L-homocysteine + H(+)</text>
        <dbReference type="Rhea" id="RHEA:15197"/>
        <dbReference type="Rhea" id="RHEA-COMP:12418"/>
        <dbReference type="Rhea" id="RHEA-COMP:12419"/>
        <dbReference type="ChEBI" id="CHEBI:15378"/>
        <dbReference type="ChEBI" id="CHEBI:57856"/>
        <dbReference type="ChEBI" id="CHEBI:59789"/>
        <dbReference type="ChEBI" id="CHEBI:90615"/>
        <dbReference type="ChEBI" id="CHEBI:90616"/>
        <dbReference type="EC" id="2.1.1.72"/>
    </reaction>
</comment>
<protein>
    <recommendedName>
        <fullName evidence="1">site-specific DNA-methyltransferase (adenine-specific)</fullName>
        <ecNumber evidence="1">2.1.1.72</ecNumber>
    </recommendedName>
</protein>
<organism evidence="12 13">
    <name type="scientific">Helicobacter cinaedi</name>
    <dbReference type="NCBI Taxonomy" id="213"/>
    <lineage>
        <taxon>Bacteria</taxon>
        <taxon>Pseudomonadati</taxon>
        <taxon>Campylobacterota</taxon>
        <taxon>Epsilonproteobacteria</taxon>
        <taxon>Campylobacterales</taxon>
        <taxon>Helicobacteraceae</taxon>
        <taxon>Helicobacter</taxon>
    </lineage>
</organism>
<evidence type="ECO:0000259" key="11">
    <source>
        <dbReference type="Pfam" id="PF25120"/>
    </source>
</evidence>
<dbReference type="GO" id="GO:0003677">
    <property type="term" value="F:DNA binding"/>
    <property type="evidence" value="ECO:0007669"/>
    <property type="project" value="UniProtKB-KW"/>
</dbReference>
<keyword evidence="12" id="KW-0378">Hydrolase</keyword>
<dbReference type="InterPro" id="IPR055573">
    <property type="entry name" value="DUF7149"/>
</dbReference>
<feature type="domain" description="TaqI-like C-terminal specificity" evidence="9">
    <location>
        <begin position="1195"/>
        <end position="1352"/>
    </location>
</feature>
<keyword evidence="2" id="KW-0489">Methyltransferase</keyword>
<feature type="domain" description="Type II methyltransferase M.TaqI-like" evidence="8">
    <location>
        <begin position="761"/>
        <end position="1069"/>
    </location>
</feature>
<evidence type="ECO:0000256" key="4">
    <source>
        <dbReference type="ARBA" id="ARBA00022691"/>
    </source>
</evidence>
<evidence type="ECO:0000259" key="10">
    <source>
        <dbReference type="Pfam" id="PF23653"/>
    </source>
</evidence>
<evidence type="ECO:0000256" key="3">
    <source>
        <dbReference type="ARBA" id="ARBA00022679"/>
    </source>
</evidence>
<dbReference type="InterPro" id="IPR002052">
    <property type="entry name" value="DNA_methylase_N6_adenine_CS"/>
</dbReference>
<dbReference type="SUPFAM" id="SSF53335">
    <property type="entry name" value="S-adenosyl-L-methionine-dependent methyltransferases"/>
    <property type="match status" value="1"/>
</dbReference>
<dbReference type="Proteomes" id="UP000255335">
    <property type="component" value="Unassembled WGS sequence"/>
</dbReference>
<dbReference type="InterPro" id="IPR029063">
    <property type="entry name" value="SAM-dependent_MTases_sf"/>
</dbReference>
<dbReference type="InterPro" id="IPR011639">
    <property type="entry name" value="MethylTrfase_TaqI-like_dom"/>
</dbReference>
<dbReference type="Pfam" id="PF25120">
    <property type="entry name" value="DUF7814"/>
    <property type="match status" value="1"/>
</dbReference>
<name>A0A377JVI4_9HELI</name>
<dbReference type="Gene3D" id="3.40.50.150">
    <property type="entry name" value="Vaccinia Virus protein VP39"/>
    <property type="match status" value="1"/>
</dbReference>
<evidence type="ECO:0000313" key="12">
    <source>
        <dbReference type="EMBL" id="STP13405.1"/>
    </source>
</evidence>
<dbReference type="REBASE" id="431295">
    <property type="entry name" value="Hci12221ORF1480P"/>
</dbReference>
<evidence type="ECO:0000313" key="13">
    <source>
        <dbReference type="Proteomes" id="UP000255335"/>
    </source>
</evidence>
<dbReference type="GO" id="GO:0009007">
    <property type="term" value="F:site-specific DNA-methyltransferase (adenine-specific) activity"/>
    <property type="evidence" value="ECO:0007669"/>
    <property type="project" value="UniProtKB-EC"/>
</dbReference>
<sequence>MTYTLIPLEDFLSNAHSPSESELESFSKYRDKLLLTNENESEEHQKIALIEFLAKSFAYECNTKNRIDLSIYEDNKAKVLFEVKSLSNKTEFINANNGGGIVTLFTPEYSLDSNPCHTEALAKVSKDLESKKDFSLFSKAHTKQSLAHTCKNDKILESTKTTDSINSTNQTIQNLESIPLELAVGVKAQILENLESNACHIEQSEISNIDSKKDFSLFSKAHTKQSLAHTCKNDKKLESKITHPKPCTRPVLVENLESKAFYESILYFLREYKTHNNNDIKHIILTNTRDFYLIDAREYLTFAKDKTILKAFDNCDKNQGTDTSTSKFYATLKDYLPHLNSTLKFTHFNIQTTPLPLLYQALSPQVLLKQKNCIDANTLNQSFYDELLYILGLKEIDQKGKILILPTTEQNTLLDSICNKLGLDRDKDFETIFSLLTTWNNRILFLRLLESMLLSFKHITKPFLDIDTLQNFTDLNTLFFDILALKKEKRKTDLQLKDSIPYLNSSLFDKTELEKQNNEISKLDSNHLAIFKHSILKKDKEYKDTQSLPLLEYLFKFLHAYDFTTTPKDIIDHIKTNHDKLINAAVLGLVFEKLNGYKEGSFYTPSFITSYMCKESLEKVVIEKFNERKSWECDSLESLAQKLDKLTDSKDGYKEANAIFDSIKVCDPAVGSGHFLVSMLNAMIELKFRLKILCEIHIDDNGERDYKRLKDIRLRLENDEILIQDSNNTLHTYQTPAHENLESHIIQKALFHNKRILIESCLFGVDINPNSCEITKLRLWIELLKYSFYIFDSNGKNTGDLETLPNIDINIKCGNSLISRFDLKDSLKHIPNITHQIERYKKLVFDYKNADQNILNISKQEIEAQIESIKQTFTLTLKDPKTKNELEKAIEIHITNYGISLLDNESLLDGLSYAHNIFGNPQLNKEQEDEAYISYGKIVALRKKLDSTTSGEGYTNAFEWRFAFPEVLDSNGDFLGFDLVIGNPPYIRQEEIKHLKPQLQKAFRIYKGTSDIYTYFYEQGHKILKHNGILSFITSNKYCRAGYGEPLREFLLEATALLYYIELNGIKVFDSASVDTSILSFIKTTPDSTHTFDFAHPKDYDTKANAPLQEYITPQSLLQSSLTKESFIFQDSTNAALKAKIEAIGTPLKEWDISINYGIKTGYNEAFIIDSAKRDEILRNCVSENERQRTSELIKPILRGRDIKRYSYEWAGLWIIGTFPALKLNIDDYPALRNYLESYRPRIDQSGEKGCRKKTSNKWFETQDNIAYYQEFEKEKIVYPETSQGAYFMYDNQKIYAEKTAFIITTNSNPKFLLALLNSKALTFYYKKFCGGCILGNTAYQYNKHALERLPIPQITESNKPLCDEIIKCVDKILEIKAKDSTLDTSKLESQIDSLVYKLYHLTDDEIKIIEGK</sequence>
<dbReference type="GO" id="GO:0016787">
    <property type="term" value="F:hydrolase activity"/>
    <property type="evidence" value="ECO:0007669"/>
    <property type="project" value="UniProtKB-KW"/>
</dbReference>
<dbReference type="RefSeq" id="WP_258554232.1">
    <property type="nucleotide sequence ID" value="NZ_UGHZ01000003.1"/>
</dbReference>
<reference evidence="12 13" key="1">
    <citation type="submission" date="2018-06" db="EMBL/GenBank/DDBJ databases">
        <authorList>
            <consortium name="Pathogen Informatics"/>
            <person name="Doyle S."/>
        </authorList>
    </citation>
    <scope>NUCLEOTIDE SEQUENCE [LARGE SCALE GENOMIC DNA]</scope>
    <source>
        <strain evidence="12 13">NCTC12221</strain>
    </source>
</reference>
<accession>A0A377JVI4</accession>
<proteinExistence type="predicted"/>
<dbReference type="GO" id="GO:0009307">
    <property type="term" value="P:DNA restriction-modification system"/>
    <property type="evidence" value="ECO:0007669"/>
    <property type="project" value="UniProtKB-KW"/>
</dbReference>
<keyword evidence="5" id="KW-0680">Restriction system</keyword>
<feature type="domain" description="DUF7149" evidence="10">
    <location>
        <begin position="15"/>
        <end position="97"/>
    </location>
</feature>
<gene>
    <name evidence="12" type="ORF">NCTC12221_01480</name>
</gene>
<dbReference type="Pfam" id="PF23653">
    <property type="entry name" value="DUF7149"/>
    <property type="match status" value="2"/>
</dbReference>
<keyword evidence="6" id="KW-0238">DNA-binding</keyword>
<keyword evidence="4" id="KW-0949">S-adenosyl-L-methionine</keyword>
<dbReference type="EMBL" id="UGHZ01000003">
    <property type="protein sequence ID" value="STP13405.1"/>
    <property type="molecule type" value="Genomic_DNA"/>
</dbReference>
<evidence type="ECO:0000256" key="6">
    <source>
        <dbReference type="ARBA" id="ARBA00023125"/>
    </source>
</evidence>
<feature type="domain" description="DUF7814" evidence="11">
    <location>
        <begin position="376"/>
        <end position="582"/>
    </location>
</feature>
<dbReference type="Pfam" id="PF12950">
    <property type="entry name" value="TaqI_C"/>
    <property type="match status" value="1"/>
</dbReference>
<dbReference type="PRINTS" id="PR00507">
    <property type="entry name" value="N12N6MTFRASE"/>
</dbReference>
<dbReference type="PROSITE" id="PS00092">
    <property type="entry name" value="N6_MTASE"/>
    <property type="match status" value="1"/>
</dbReference>
<dbReference type="GO" id="GO:0032259">
    <property type="term" value="P:methylation"/>
    <property type="evidence" value="ECO:0007669"/>
    <property type="project" value="UniProtKB-KW"/>
</dbReference>